<dbReference type="InterPro" id="IPR001433">
    <property type="entry name" value="OxRdtase_FAD/NAD-bd"/>
</dbReference>
<dbReference type="Gene3D" id="3.10.20.30">
    <property type="match status" value="1"/>
</dbReference>
<dbReference type="PROSITE" id="PS51384">
    <property type="entry name" value="FAD_FR"/>
    <property type="match status" value="1"/>
</dbReference>
<dbReference type="SUPFAM" id="SSF52343">
    <property type="entry name" value="Ferredoxin reductase-like, C-terminal NADP-linked domain"/>
    <property type="match status" value="1"/>
</dbReference>
<keyword evidence="5" id="KW-1185">Reference proteome</keyword>
<dbReference type="SUPFAM" id="SSF63380">
    <property type="entry name" value="Riboflavin synthase domain-like"/>
    <property type="match status" value="1"/>
</dbReference>
<name>A0ABW5DWH9_9PROT</name>
<dbReference type="Gene3D" id="2.40.30.10">
    <property type="entry name" value="Translation factors"/>
    <property type="match status" value="1"/>
</dbReference>
<accession>A0ABW5DWH9</accession>
<dbReference type="CDD" id="cd06194">
    <property type="entry name" value="FNR_N-term_Iron_sulfur_binding"/>
    <property type="match status" value="1"/>
</dbReference>
<gene>
    <name evidence="4" type="ORF">ACFSM5_12845</name>
</gene>
<dbReference type="InterPro" id="IPR008333">
    <property type="entry name" value="Cbr1-like_FAD-bd_dom"/>
</dbReference>
<organism evidence="4 5">
    <name type="scientific">Lacibacterium aquatile</name>
    <dbReference type="NCBI Taxonomy" id="1168082"/>
    <lineage>
        <taxon>Bacteria</taxon>
        <taxon>Pseudomonadati</taxon>
        <taxon>Pseudomonadota</taxon>
        <taxon>Alphaproteobacteria</taxon>
        <taxon>Rhodospirillales</taxon>
        <taxon>Rhodospirillaceae</taxon>
    </lineage>
</organism>
<dbReference type="EMBL" id="JBHUIP010000012">
    <property type="protein sequence ID" value="MFD2263781.1"/>
    <property type="molecule type" value="Genomic_DNA"/>
</dbReference>
<dbReference type="InterPro" id="IPR017927">
    <property type="entry name" value="FAD-bd_FR_type"/>
</dbReference>
<evidence type="ECO:0000259" key="3">
    <source>
        <dbReference type="PROSITE" id="PS51384"/>
    </source>
</evidence>
<evidence type="ECO:0000256" key="1">
    <source>
        <dbReference type="ARBA" id="ARBA00034078"/>
    </source>
</evidence>
<dbReference type="PRINTS" id="PR00410">
    <property type="entry name" value="PHEHYDRXLASE"/>
</dbReference>
<dbReference type="PRINTS" id="PR00371">
    <property type="entry name" value="FPNCR"/>
</dbReference>
<dbReference type="InterPro" id="IPR001709">
    <property type="entry name" value="Flavoprot_Pyr_Nucl_cyt_Rdtase"/>
</dbReference>
<dbReference type="PANTHER" id="PTHR47354:SF5">
    <property type="entry name" value="PROTEIN RFBI"/>
    <property type="match status" value="1"/>
</dbReference>
<dbReference type="Gene3D" id="3.40.50.80">
    <property type="entry name" value="Nucleotide-binding domain of ferredoxin-NADP reductase (FNR) module"/>
    <property type="match status" value="1"/>
</dbReference>
<dbReference type="PROSITE" id="PS51085">
    <property type="entry name" value="2FE2S_FER_2"/>
    <property type="match status" value="1"/>
</dbReference>
<dbReference type="Proteomes" id="UP001597295">
    <property type="component" value="Unassembled WGS sequence"/>
</dbReference>
<dbReference type="InterPro" id="IPR001041">
    <property type="entry name" value="2Fe-2S_ferredoxin-type"/>
</dbReference>
<dbReference type="InterPro" id="IPR012675">
    <property type="entry name" value="Beta-grasp_dom_sf"/>
</dbReference>
<dbReference type="Pfam" id="PF00111">
    <property type="entry name" value="Fer2"/>
    <property type="match status" value="1"/>
</dbReference>
<evidence type="ECO:0000313" key="5">
    <source>
        <dbReference type="Proteomes" id="UP001597295"/>
    </source>
</evidence>
<evidence type="ECO:0000259" key="2">
    <source>
        <dbReference type="PROSITE" id="PS51085"/>
    </source>
</evidence>
<feature type="domain" description="2Fe-2S ferredoxin-type" evidence="2">
    <location>
        <begin position="1"/>
        <end position="90"/>
    </location>
</feature>
<comment type="caution">
    <text evidence="4">The sequence shown here is derived from an EMBL/GenBank/DDBJ whole genome shotgun (WGS) entry which is preliminary data.</text>
</comment>
<proteinExistence type="predicted"/>
<dbReference type="CDD" id="cd00207">
    <property type="entry name" value="fer2"/>
    <property type="match status" value="1"/>
</dbReference>
<dbReference type="Pfam" id="PF00970">
    <property type="entry name" value="FAD_binding_6"/>
    <property type="match status" value="1"/>
</dbReference>
<dbReference type="PANTHER" id="PTHR47354">
    <property type="entry name" value="NADH OXIDOREDUCTASE HCR"/>
    <property type="match status" value="1"/>
</dbReference>
<comment type="cofactor">
    <cofactor evidence="1">
        <name>[2Fe-2S] cluster</name>
        <dbReference type="ChEBI" id="CHEBI:190135"/>
    </cofactor>
</comment>
<feature type="domain" description="FAD-binding FR-type" evidence="3">
    <location>
        <begin position="91"/>
        <end position="190"/>
    </location>
</feature>
<protein>
    <submittedName>
        <fullName evidence="4">FAD-binding oxidoreductase</fullName>
    </submittedName>
</protein>
<sequence length="329" mass="35664">MKELIFEGRPVAALDGETVLEALLRDGIAIAHQCRKGVCLSCAVHSIGRCPPPMEAQMSLPLAARNQNQALACQWRIGSDPIEIAGAGTINRPQSGRIEQIELLSPSVARVLLSVPRSFEAEAGQYVVVRRRDGLERPYSIASLPTQARPFLELHVRRYDGGLMSPWLCNRETAGKRVDLFGPYGATTYRPDKPEANLLLIGTGTGLAPLYGILQDALAQGHQGQIALYHGSRARDGLYLDAELSELATESPNFSYTACLSDRENTSTGTAIGRAHEIAFMRHADLKGWRVYLCGLPAMVASARRSAFLAGAAFDDIFIDPFHPAPATA</sequence>
<reference evidence="5" key="1">
    <citation type="journal article" date="2019" name="Int. J. Syst. Evol. Microbiol.">
        <title>The Global Catalogue of Microorganisms (GCM) 10K type strain sequencing project: providing services to taxonomists for standard genome sequencing and annotation.</title>
        <authorList>
            <consortium name="The Broad Institute Genomics Platform"/>
            <consortium name="The Broad Institute Genome Sequencing Center for Infectious Disease"/>
            <person name="Wu L."/>
            <person name="Ma J."/>
        </authorList>
    </citation>
    <scope>NUCLEOTIDE SEQUENCE [LARGE SCALE GENOMIC DNA]</scope>
    <source>
        <strain evidence="5">CGMCC 1.19062</strain>
    </source>
</reference>
<dbReference type="RefSeq" id="WP_379876826.1">
    <property type="nucleotide sequence ID" value="NZ_JBHUIP010000012.1"/>
</dbReference>
<evidence type="ECO:0000313" key="4">
    <source>
        <dbReference type="EMBL" id="MFD2263781.1"/>
    </source>
</evidence>
<dbReference type="InterPro" id="IPR039261">
    <property type="entry name" value="FNR_nucleotide-bd"/>
</dbReference>
<dbReference type="Pfam" id="PF00175">
    <property type="entry name" value="NAD_binding_1"/>
    <property type="match status" value="1"/>
</dbReference>
<dbReference type="SUPFAM" id="SSF54292">
    <property type="entry name" value="2Fe-2S ferredoxin-like"/>
    <property type="match status" value="1"/>
</dbReference>
<dbReference type="InterPro" id="IPR017938">
    <property type="entry name" value="Riboflavin_synthase-like_b-brl"/>
</dbReference>
<dbReference type="InterPro" id="IPR050415">
    <property type="entry name" value="MRET"/>
</dbReference>
<dbReference type="InterPro" id="IPR036010">
    <property type="entry name" value="2Fe-2S_ferredoxin-like_sf"/>
</dbReference>